<feature type="transmembrane region" description="Helical" evidence="5">
    <location>
        <begin position="72"/>
        <end position="92"/>
    </location>
</feature>
<name>A0A9P6WAR5_MAUEX</name>
<dbReference type="OrthoDB" id="2159384at2759"/>
<comment type="subcellular location">
    <subcellularLocation>
        <location evidence="1">Membrane</location>
        <topology evidence="1">Multi-pass membrane protein</topology>
    </subcellularLocation>
</comment>
<dbReference type="Proteomes" id="UP000750334">
    <property type="component" value="Unassembled WGS sequence"/>
</dbReference>
<keyword evidence="4 5" id="KW-0472">Membrane</keyword>
<comment type="caution">
    <text evidence="7">The sequence shown here is derived from an EMBL/GenBank/DDBJ whole genome shotgun (WGS) entry which is preliminary data.</text>
</comment>
<evidence type="ECO:0000313" key="8">
    <source>
        <dbReference type="Proteomes" id="UP000750334"/>
    </source>
</evidence>
<evidence type="ECO:0000259" key="6">
    <source>
        <dbReference type="PROSITE" id="PS51380"/>
    </source>
</evidence>
<feature type="transmembrane region" description="Helical" evidence="5">
    <location>
        <begin position="104"/>
        <end position="124"/>
    </location>
</feature>
<reference evidence="7 8" key="1">
    <citation type="submission" date="2020-11" db="EMBL/GenBank/DDBJ databases">
        <title>Kefir isolates.</title>
        <authorList>
            <person name="Marcisauskas S."/>
            <person name="Kim Y."/>
            <person name="Blasche S."/>
        </authorList>
    </citation>
    <scope>NUCLEOTIDE SEQUENCE [LARGE SCALE GENOMIC DNA]</scope>
    <source>
        <strain evidence="7 8">OG2</strain>
    </source>
</reference>
<feature type="domain" description="EXS" evidence="6">
    <location>
        <begin position="175"/>
        <end position="349"/>
    </location>
</feature>
<keyword evidence="2 5" id="KW-0812">Transmembrane</keyword>
<gene>
    <name evidence="7" type="primary">ERD1</name>
    <name evidence="7" type="ORF">C6P45_005241</name>
</gene>
<keyword evidence="8" id="KW-1185">Reference proteome</keyword>
<feature type="transmembrane region" description="Helical" evidence="5">
    <location>
        <begin position="286"/>
        <end position="308"/>
    </location>
</feature>
<accession>A0A9P6WAR5</accession>
<dbReference type="Pfam" id="PF03124">
    <property type="entry name" value="EXS"/>
    <property type="match status" value="1"/>
</dbReference>
<dbReference type="EMBL" id="PUHR01000087">
    <property type="protein sequence ID" value="KAG0667918.1"/>
    <property type="molecule type" value="Genomic_DNA"/>
</dbReference>
<evidence type="ECO:0000256" key="1">
    <source>
        <dbReference type="ARBA" id="ARBA00004141"/>
    </source>
</evidence>
<proteinExistence type="predicted"/>
<dbReference type="InterPro" id="IPR004342">
    <property type="entry name" value="EXS_C"/>
</dbReference>
<dbReference type="PROSITE" id="PS51380">
    <property type="entry name" value="EXS"/>
    <property type="match status" value="1"/>
</dbReference>
<evidence type="ECO:0000256" key="4">
    <source>
        <dbReference type="ARBA" id="ARBA00023136"/>
    </source>
</evidence>
<evidence type="ECO:0000256" key="5">
    <source>
        <dbReference type="SAM" id="Phobius"/>
    </source>
</evidence>
<dbReference type="GO" id="GO:0005737">
    <property type="term" value="C:cytoplasm"/>
    <property type="evidence" value="ECO:0007669"/>
    <property type="project" value="TreeGrafter"/>
</dbReference>
<organism evidence="7 8">
    <name type="scientific">Maudiozyma exigua</name>
    <name type="common">Yeast</name>
    <name type="synonym">Kazachstania exigua</name>
    <dbReference type="NCBI Taxonomy" id="34358"/>
    <lineage>
        <taxon>Eukaryota</taxon>
        <taxon>Fungi</taxon>
        <taxon>Dikarya</taxon>
        <taxon>Ascomycota</taxon>
        <taxon>Saccharomycotina</taxon>
        <taxon>Saccharomycetes</taxon>
        <taxon>Saccharomycetales</taxon>
        <taxon>Saccharomycetaceae</taxon>
        <taxon>Maudiozyma</taxon>
    </lineage>
</organism>
<dbReference type="PANTHER" id="PTHR10783:SF46">
    <property type="entry name" value="PROTEIN ERD1 HOMOLOG 2"/>
    <property type="match status" value="1"/>
</dbReference>
<dbReference type="GO" id="GO:0016020">
    <property type="term" value="C:membrane"/>
    <property type="evidence" value="ECO:0007669"/>
    <property type="project" value="UniProtKB-SubCell"/>
</dbReference>
<protein>
    <submittedName>
        <fullName evidence="7">Protein-ER retention protein</fullName>
    </submittedName>
</protein>
<evidence type="ECO:0000256" key="2">
    <source>
        <dbReference type="ARBA" id="ARBA00022692"/>
    </source>
</evidence>
<evidence type="ECO:0000256" key="3">
    <source>
        <dbReference type="ARBA" id="ARBA00022989"/>
    </source>
</evidence>
<dbReference type="PANTHER" id="PTHR10783">
    <property type="entry name" value="XENOTROPIC AND POLYTROPIC RETROVIRUS RECEPTOR 1-RELATED"/>
    <property type="match status" value="1"/>
</dbReference>
<sequence>MIDQKEGLLNYLWTPVPQRLNVLLFTAVWLWYYIVNYINNNRIDISFVLQLKLRNDMHQAPTNGQVLRFSHVFAMNFTKIFAICHTVILLVFNSFDRSDLTNTQYVILHGLPLLQFILQIALILRESEIIKYCAKRLLLIEPSPRSLRNVYILLSDTLTSFNKPLIDFTLFTSLLFGKPFTHFDLLLSSLPSGVRIFQCLREYYLLQETELMMNAFKYCSNLPIIVCTWYIRTHNANSISESFYSIRIFCLILNSTYTFYWDVRRDWTLTSFTSLRKNKLTFKPRIYRLAIVLDFIIRFWWVWVFLYAQNDTRNFIFFNSELYYFEIIRRANWIIFKLESEYSNRPIKS</sequence>
<feature type="transmembrane region" description="Helical" evidence="5">
    <location>
        <begin position="20"/>
        <end position="38"/>
    </location>
</feature>
<dbReference type="AlphaFoldDB" id="A0A9P6WAR5"/>
<keyword evidence="3 5" id="KW-1133">Transmembrane helix</keyword>
<evidence type="ECO:0000313" key="7">
    <source>
        <dbReference type="EMBL" id="KAG0667918.1"/>
    </source>
</evidence>